<protein>
    <recommendedName>
        <fullName evidence="2">Tudor domain-containing protein</fullName>
    </recommendedName>
</protein>
<dbReference type="SMART" id="SM00333">
    <property type="entry name" value="TUDOR"/>
    <property type="match status" value="1"/>
</dbReference>
<proteinExistence type="predicted"/>
<dbReference type="InterPro" id="IPR002999">
    <property type="entry name" value="Tudor"/>
</dbReference>
<feature type="region of interest" description="Disordered" evidence="1">
    <location>
        <begin position="89"/>
        <end position="113"/>
    </location>
</feature>
<gene>
    <name evidence="3" type="ORF">TPSB3V08_LOCUS2716</name>
</gene>
<reference evidence="3" key="1">
    <citation type="submission" date="2020-11" db="EMBL/GenBank/DDBJ databases">
        <authorList>
            <person name="Tran Van P."/>
        </authorList>
    </citation>
    <scope>NUCLEOTIDE SEQUENCE</scope>
</reference>
<sequence>MLSPTAEDEEIEVRISVGSKTEHVQSNFEVPPRFKKDVLSPLRNEQPEKLSARVETSISEKPSSDKISIATKVAPSNKIVKSSSNLPERTNVSLKNHNGKKSETNNGTCIPEKGISNVGNRGLNREEPPGLAQLNNKFLAPSRKTDLEENMLDDTYTNSTIISPLTPLRARLLASSKKQAPILQVNNFRKPTIPIEYKPSSEVLQIAAKQPFEDFRKLPQTLSNSMSDHSIKEFVDDQSITMNIIKSLSSNFDEISLQQLVPPPLILPKTAEWDVYITVVTPNANIYARLLGEDYSIIYENMATDMELYYMNTIAVVDNPMVGNYYAIKLDDCWHRVLVQEIQEQQEGRLFFIDQGDEEWHPLSSLCHLEPKFAQIPAQAVLCRLHGLEEFIHHPLTCGILTSLVVGKSMIARLISQASENDQAVSVIVFDTQTDDDININFLLAESITHSVSHPFDLPVDIFSLTSLTATLPLPASAATRPKLEPGVMVLNGEGKRAIKVALKDVTATAAMTSFLKLLVAEKETVVLKRLDNEDCGLPVVEIHKILNGSPTSLNASIAFNERKYNSVLSPVEALTYDMSNITVQQKNQSKVPHQSLTLGIDKMTPQANLPYRKIPEIGTYYDVKVQPLEYKWQFSAMMESMQNFYNSSSFLSPTANNIIPGKLYAALHTDVVKPCHCDWSTEDGVIFQNMVLDREFVALVHEVTQDDHDSNETILGLALIDTSNSDDLIIDRAIWVHSSVCYCTQRLHQTMRRLWASFINLVRLKCGAILNTRRHLPRPEWNGPVSYAKLAHSILVESSFISEECVKRLYPPHKKLNIPTRDIAQTNIHTNKGVVSCKLKPCGSNGSQLVTKTVIFERTTDGIMSAPSPKEVVQEYTHTFNRQILKFTHKAY</sequence>
<name>A0A7R9CSQ6_TIMPO</name>
<dbReference type="GO" id="GO:0007283">
    <property type="term" value="P:spermatogenesis"/>
    <property type="evidence" value="ECO:0007669"/>
    <property type="project" value="TreeGrafter"/>
</dbReference>
<dbReference type="InterPro" id="IPR035437">
    <property type="entry name" value="SNase_OB-fold_sf"/>
</dbReference>
<dbReference type="AlphaFoldDB" id="A0A7R9CSQ6"/>
<dbReference type="PANTHER" id="PTHR22948:SF29">
    <property type="entry name" value="FI02030P-RELATED"/>
    <property type="match status" value="1"/>
</dbReference>
<evidence type="ECO:0000256" key="1">
    <source>
        <dbReference type="SAM" id="MobiDB-lite"/>
    </source>
</evidence>
<organism evidence="3">
    <name type="scientific">Timema poppense</name>
    <name type="common">Walking stick</name>
    <dbReference type="NCBI Taxonomy" id="170557"/>
    <lineage>
        <taxon>Eukaryota</taxon>
        <taxon>Metazoa</taxon>
        <taxon>Ecdysozoa</taxon>
        <taxon>Arthropoda</taxon>
        <taxon>Hexapoda</taxon>
        <taxon>Insecta</taxon>
        <taxon>Pterygota</taxon>
        <taxon>Neoptera</taxon>
        <taxon>Polyneoptera</taxon>
        <taxon>Phasmatodea</taxon>
        <taxon>Timematodea</taxon>
        <taxon>Timematoidea</taxon>
        <taxon>Timematidae</taxon>
        <taxon>Timema</taxon>
    </lineage>
</organism>
<dbReference type="EMBL" id="OD001113">
    <property type="protein sequence ID" value="CAD7400687.1"/>
    <property type="molecule type" value="Genomic_DNA"/>
</dbReference>
<dbReference type="Gene3D" id="2.30.30.140">
    <property type="match status" value="1"/>
</dbReference>
<dbReference type="GO" id="GO:0043186">
    <property type="term" value="C:P granule"/>
    <property type="evidence" value="ECO:0007669"/>
    <property type="project" value="TreeGrafter"/>
</dbReference>
<dbReference type="GO" id="GO:0034587">
    <property type="term" value="P:piRNA processing"/>
    <property type="evidence" value="ECO:0007669"/>
    <property type="project" value="TreeGrafter"/>
</dbReference>
<dbReference type="GO" id="GO:0030719">
    <property type="term" value="P:P granule organization"/>
    <property type="evidence" value="ECO:0007669"/>
    <property type="project" value="TreeGrafter"/>
</dbReference>
<accession>A0A7R9CSQ6</accession>
<feature type="domain" description="Tudor" evidence="2">
    <location>
        <begin position="318"/>
        <end position="374"/>
    </location>
</feature>
<dbReference type="PANTHER" id="PTHR22948">
    <property type="entry name" value="TUDOR DOMAIN CONTAINING PROTEIN"/>
    <property type="match status" value="1"/>
</dbReference>
<dbReference type="Gene3D" id="2.40.50.90">
    <property type="match status" value="1"/>
</dbReference>
<dbReference type="Pfam" id="PF00567">
    <property type="entry name" value="TUDOR"/>
    <property type="match status" value="1"/>
</dbReference>
<evidence type="ECO:0000259" key="2">
    <source>
        <dbReference type="SMART" id="SM00333"/>
    </source>
</evidence>
<dbReference type="SUPFAM" id="SSF63748">
    <property type="entry name" value="Tudor/PWWP/MBT"/>
    <property type="match status" value="1"/>
</dbReference>
<evidence type="ECO:0000313" key="3">
    <source>
        <dbReference type="EMBL" id="CAD7400687.1"/>
    </source>
</evidence>
<dbReference type="InterPro" id="IPR050621">
    <property type="entry name" value="Tudor_domain_containing"/>
</dbReference>